<feature type="transmembrane region" description="Helical" evidence="14">
    <location>
        <begin position="348"/>
        <end position="367"/>
    </location>
</feature>
<keyword evidence="9" id="KW-0406">Ion transport</keyword>
<dbReference type="AlphaFoldDB" id="A0A2P1P8G0"/>
<feature type="transmembrane region" description="Helical" evidence="14">
    <location>
        <begin position="373"/>
        <end position="394"/>
    </location>
</feature>
<evidence type="ECO:0008006" key="17">
    <source>
        <dbReference type="Google" id="ProtNLM"/>
    </source>
</evidence>
<dbReference type="Proteomes" id="UP000241762">
    <property type="component" value="Chromosome"/>
</dbReference>
<reference evidence="15 16" key="1">
    <citation type="submission" date="2018-03" db="EMBL/GenBank/DDBJ databases">
        <title>A gene transfer event suggests a long-term partnership between eustigmatophyte algae and a novel lineage of endosymbiotic bacteria.</title>
        <authorList>
            <person name="Yurchenko T."/>
            <person name="Sevcikova T."/>
            <person name="Pribyl P."/>
            <person name="El Karkouri K."/>
            <person name="Klimes V."/>
            <person name="Amaral R."/>
            <person name="Zbrankova V."/>
            <person name="Kim E."/>
            <person name="Raoult D."/>
            <person name="Santos L.M.A."/>
            <person name="Elias M."/>
        </authorList>
    </citation>
    <scope>NUCLEOTIDE SEQUENCE [LARGE SCALE GENOMIC DNA]</scope>
    <source>
        <strain evidence="15">CCALA 838</strain>
    </source>
</reference>
<feature type="transmembrane region" description="Helical" evidence="14">
    <location>
        <begin position="401"/>
        <end position="417"/>
    </location>
</feature>
<keyword evidence="6" id="KW-0769">Symport</keyword>
<keyword evidence="10 14" id="KW-0472">Membrane</keyword>
<dbReference type="OrthoDB" id="9789704at2"/>
<dbReference type="PROSITE" id="PS50283">
    <property type="entry name" value="NA_SOLUT_SYMP_3"/>
    <property type="match status" value="1"/>
</dbReference>
<dbReference type="PANTHER" id="PTHR48086:SF3">
    <property type="entry name" value="SODIUM_PROLINE SYMPORTER"/>
    <property type="match status" value="1"/>
</dbReference>
<evidence type="ECO:0000256" key="7">
    <source>
        <dbReference type="ARBA" id="ARBA00022989"/>
    </source>
</evidence>
<comment type="similarity">
    <text evidence="2 13">Belongs to the sodium:solute symporter (SSF) (TC 2.A.21) family.</text>
</comment>
<protein>
    <recommendedName>
        <fullName evidence="17">Sodium:solute symporter family protein</fullName>
    </recommendedName>
</protein>
<organism evidence="15 16">
    <name type="scientific">Candidatus Phycorickettsia trachydisci</name>
    <dbReference type="NCBI Taxonomy" id="2115978"/>
    <lineage>
        <taxon>Bacteria</taxon>
        <taxon>Pseudomonadati</taxon>
        <taxon>Pseudomonadota</taxon>
        <taxon>Alphaproteobacteria</taxon>
        <taxon>Rickettsiales</taxon>
        <taxon>Rickettsiaceae</taxon>
        <taxon>Candidatus Phycorickettsia</taxon>
    </lineage>
</organism>
<feature type="transmembrane region" description="Helical" evidence="14">
    <location>
        <begin position="6"/>
        <end position="24"/>
    </location>
</feature>
<dbReference type="GO" id="GO:0005886">
    <property type="term" value="C:plasma membrane"/>
    <property type="evidence" value="ECO:0007669"/>
    <property type="project" value="UniProtKB-SubCell"/>
</dbReference>
<evidence type="ECO:0000256" key="2">
    <source>
        <dbReference type="ARBA" id="ARBA00006434"/>
    </source>
</evidence>
<evidence type="ECO:0000256" key="11">
    <source>
        <dbReference type="ARBA" id="ARBA00023201"/>
    </source>
</evidence>
<accession>A0A2P1P8G0</accession>
<feature type="transmembrane region" description="Helical" evidence="14">
    <location>
        <begin position="217"/>
        <end position="233"/>
    </location>
</feature>
<evidence type="ECO:0000313" key="16">
    <source>
        <dbReference type="Proteomes" id="UP000241762"/>
    </source>
</evidence>
<dbReference type="PANTHER" id="PTHR48086">
    <property type="entry name" value="SODIUM/PROLINE SYMPORTER-RELATED"/>
    <property type="match status" value="1"/>
</dbReference>
<evidence type="ECO:0000313" key="15">
    <source>
        <dbReference type="EMBL" id="AVP87562.1"/>
    </source>
</evidence>
<keyword evidence="11" id="KW-0739">Sodium transport</keyword>
<dbReference type="CDD" id="cd10322">
    <property type="entry name" value="SLC5sbd"/>
    <property type="match status" value="1"/>
</dbReference>
<dbReference type="EMBL" id="CP027845">
    <property type="protein sequence ID" value="AVP87562.1"/>
    <property type="molecule type" value="Genomic_DNA"/>
</dbReference>
<feature type="transmembrane region" description="Helical" evidence="14">
    <location>
        <begin position="254"/>
        <end position="278"/>
    </location>
</feature>
<dbReference type="Pfam" id="PF00474">
    <property type="entry name" value="SSF"/>
    <property type="match status" value="1"/>
</dbReference>
<feature type="transmembrane region" description="Helical" evidence="14">
    <location>
        <begin position="45"/>
        <end position="63"/>
    </location>
</feature>
<dbReference type="KEGG" id="ptc:phytr_6210"/>
<feature type="transmembrane region" description="Helical" evidence="14">
    <location>
        <begin position="112"/>
        <end position="133"/>
    </location>
</feature>
<keyword evidence="8" id="KW-0915">Sodium</keyword>
<gene>
    <name evidence="15" type="ORF">phytr_6210</name>
</gene>
<evidence type="ECO:0000256" key="14">
    <source>
        <dbReference type="SAM" id="Phobius"/>
    </source>
</evidence>
<evidence type="ECO:0000256" key="3">
    <source>
        <dbReference type="ARBA" id="ARBA00022448"/>
    </source>
</evidence>
<feature type="transmembrane region" description="Helical" evidence="14">
    <location>
        <begin position="69"/>
        <end position="91"/>
    </location>
</feature>
<feature type="transmembrane region" description="Helical" evidence="14">
    <location>
        <begin position="298"/>
        <end position="327"/>
    </location>
</feature>
<dbReference type="InterPro" id="IPR001734">
    <property type="entry name" value="Na/solute_symporter"/>
</dbReference>
<dbReference type="RefSeq" id="WP_106874420.1">
    <property type="nucleotide sequence ID" value="NZ_CP027845.1"/>
</dbReference>
<comment type="catalytic activity">
    <reaction evidence="12">
        <text>L-proline(in) + Na(+)(in) = L-proline(out) + Na(+)(out)</text>
        <dbReference type="Rhea" id="RHEA:28967"/>
        <dbReference type="ChEBI" id="CHEBI:29101"/>
        <dbReference type="ChEBI" id="CHEBI:60039"/>
    </reaction>
</comment>
<feature type="transmembrane region" description="Helical" evidence="14">
    <location>
        <begin position="429"/>
        <end position="448"/>
    </location>
</feature>
<evidence type="ECO:0000256" key="8">
    <source>
        <dbReference type="ARBA" id="ARBA00023053"/>
    </source>
</evidence>
<dbReference type="Gene3D" id="1.20.1730.10">
    <property type="entry name" value="Sodium/glucose cotransporter"/>
    <property type="match status" value="1"/>
</dbReference>
<proteinExistence type="inferred from homology"/>
<keyword evidence="5 14" id="KW-0812">Transmembrane</keyword>
<keyword evidence="3" id="KW-0813">Transport</keyword>
<evidence type="ECO:0000256" key="5">
    <source>
        <dbReference type="ARBA" id="ARBA00022692"/>
    </source>
</evidence>
<dbReference type="InterPro" id="IPR038377">
    <property type="entry name" value="Na/Glc_symporter_sf"/>
</dbReference>
<evidence type="ECO:0000256" key="1">
    <source>
        <dbReference type="ARBA" id="ARBA00004651"/>
    </source>
</evidence>
<dbReference type="InterPro" id="IPR050277">
    <property type="entry name" value="Sodium:Solute_Symporter"/>
</dbReference>
<dbReference type="GO" id="GO:0006814">
    <property type="term" value="P:sodium ion transport"/>
    <property type="evidence" value="ECO:0007669"/>
    <property type="project" value="UniProtKB-KW"/>
</dbReference>
<keyword evidence="4" id="KW-1003">Cell membrane</keyword>
<feature type="transmembrane region" description="Helical" evidence="14">
    <location>
        <begin position="180"/>
        <end position="197"/>
    </location>
</feature>
<evidence type="ECO:0000256" key="9">
    <source>
        <dbReference type="ARBA" id="ARBA00023065"/>
    </source>
</evidence>
<feature type="transmembrane region" description="Helical" evidence="14">
    <location>
        <begin position="145"/>
        <end position="168"/>
    </location>
</feature>
<evidence type="ECO:0000256" key="12">
    <source>
        <dbReference type="ARBA" id="ARBA00033708"/>
    </source>
</evidence>
<comment type="subcellular location">
    <subcellularLocation>
        <location evidence="1">Cell membrane</location>
        <topology evidence="1">Multi-pass membrane protein</topology>
    </subcellularLocation>
</comment>
<keyword evidence="16" id="KW-1185">Reference proteome</keyword>
<evidence type="ECO:0000256" key="10">
    <source>
        <dbReference type="ARBA" id="ARBA00023136"/>
    </source>
</evidence>
<name>A0A2P1P8G0_9RICK</name>
<dbReference type="GO" id="GO:0015293">
    <property type="term" value="F:symporter activity"/>
    <property type="evidence" value="ECO:0007669"/>
    <property type="project" value="UniProtKB-KW"/>
</dbReference>
<sequence length="458" mass="51308">MVIVDYILIIVYLLLIFYLGLFTVKPAQTIREYAVGSKNFSTYSLIGTIFATWVGSFALINTLQRGFDIGISYFLIVLGDVFNLIICAFLAKYFCANLSKAISIGDIIEPNFGLGARIISGVVTFLVCVFYVTAQFKVLNILFEYFFHIPYSLSVVVSMCIILSYSTLGGVNAVIKTDKLQSVVILIFIVLLLNNVAPQSLANLAPEKLIMRLDREFFNQYFYLFISFLIPLLPPHAVQRMLLAKDSEQGRVAFIASGFLASIFYLICIILGIWAFSMQADLDQSKILVFLLENNLKAGFLGIGFIGVISILISTVDSFMNIAAVSFTKDVLQPMLKDNLSEKAEVSLVRGSNIFMSILTCILSIAFDEILEIMFYALNLWGPIMTVPLYSAIFNIKVPKATFYVSLFSSLLILIMWESEYEGVEELFAFVPATFWSSVIFFNALVVTKLTEGRVIRR</sequence>
<evidence type="ECO:0000256" key="4">
    <source>
        <dbReference type="ARBA" id="ARBA00022475"/>
    </source>
</evidence>
<evidence type="ECO:0000256" key="6">
    <source>
        <dbReference type="ARBA" id="ARBA00022847"/>
    </source>
</evidence>
<keyword evidence="7 14" id="KW-1133">Transmembrane helix</keyword>
<evidence type="ECO:0000256" key="13">
    <source>
        <dbReference type="RuleBase" id="RU362091"/>
    </source>
</evidence>